<evidence type="ECO:0000313" key="2">
    <source>
        <dbReference type="Proteomes" id="UP001334804"/>
    </source>
</evidence>
<accession>A0ABZ1E798</accession>
<dbReference type="RefSeq" id="WP_281186087.1">
    <property type="nucleotide sequence ID" value="NZ_CP109071.1"/>
</dbReference>
<reference evidence="1 2" key="1">
    <citation type="submission" date="2022-10" db="EMBL/GenBank/DDBJ databases">
        <title>The complete genomes of actinobacterial strains from the NBC collection.</title>
        <authorList>
            <person name="Joergensen T.S."/>
            <person name="Alvarez Arevalo M."/>
            <person name="Sterndorff E.B."/>
            <person name="Faurdal D."/>
            <person name="Vuksanovic O."/>
            <person name="Mourched A.-S."/>
            <person name="Charusanti P."/>
            <person name="Shaw S."/>
            <person name="Blin K."/>
            <person name="Weber T."/>
        </authorList>
    </citation>
    <scope>NUCLEOTIDE SEQUENCE [LARGE SCALE GENOMIC DNA]</scope>
    <source>
        <strain evidence="1 2">NBC 01809</strain>
    </source>
</reference>
<dbReference type="Proteomes" id="UP001334804">
    <property type="component" value="Chromosome"/>
</dbReference>
<name>A0ABZ1E798_9ACTN</name>
<dbReference type="EMBL" id="CP109071">
    <property type="protein sequence ID" value="WSA30666.1"/>
    <property type="molecule type" value="Genomic_DNA"/>
</dbReference>
<evidence type="ECO:0000313" key="1">
    <source>
        <dbReference type="EMBL" id="WSA30666.1"/>
    </source>
</evidence>
<proteinExistence type="predicted"/>
<keyword evidence="2" id="KW-1185">Reference proteome</keyword>
<sequence length="43" mass="4488">MKSVAEHCRCCWPISPPDHTATATIARIAALLDLTAAVLGLLG</sequence>
<organism evidence="1 2">
    <name type="scientific">Micromonospora peucetia</name>
    <dbReference type="NCBI Taxonomy" id="47871"/>
    <lineage>
        <taxon>Bacteria</taxon>
        <taxon>Bacillati</taxon>
        <taxon>Actinomycetota</taxon>
        <taxon>Actinomycetes</taxon>
        <taxon>Micromonosporales</taxon>
        <taxon>Micromonosporaceae</taxon>
        <taxon>Micromonospora</taxon>
    </lineage>
</organism>
<gene>
    <name evidence="1" type="ORF">OIE14_21120</name>
</gene>
<protein>
    <submittedName>
        <fullName evidence="1">Uncharacterized protein</fullName>
    </submittedName>
</protein>